<dbReference type="GO" id="GO:0006351">
    <property type="term" value="P:DNA-templated transcription"/>
    <property type="evidence" value="ECO:0007669"/>
    <property type="project" value="InterPro"/>
</dbReference>
<organism evidence="8 9">
    <name type="scientific">Scyliorhinus torazame</name>
    <name type="common">Cloudy catshark</name>
    <name type="synonym">Catulus torazame</name>
    <dbReference type="NCBI Taxonomy" id="75743"/>
    <lineage>
        <taxon>Eukaryota</taxon>
        <taxon>Metazoa</taxon>
        <taxon>Chordata</taxon>
        <taxon>Craniata</taxon>
        <taxon>Vertebrata</taxon>
        <taxon>Chondrichthyes</taxon>
        <taxon>Elasmobranchii</taxon>
        <taxon>Galeomorphii</taxon>
        <taxon>Galeoidea</taxon>
        <taxon>Carcharhiniformes</taxon>
        <taxon>Scyliorhinidae</taxon>
        <taxon>Scyliorhinus</taxon>
    </lineage>
</organism>
<name>A0A401PPX3_SCYTO</name>
<dbReference type="GO" id="GO:0003700">
    <property type="term" value="F:DNA-binding transcription factor activity"/>
    <property type="evidence" value="ECO:0007669"/>
    <property type="project" value="InterPro"/>
</dbReference>
<comment type="similarity">
    <text evidence="1">Belongs to the bZIP family. NFIL3 subfamily.</text>
</comment>
<sequence length="353" mass="40581">MLSTLDAMADLEPRPLKSGGFQGKLNSRRKREFMPEDKKDASYWEKRRKNNEAAKRSREKRRFNDLVLESKMLSLNEENACLRVELLTLKLRYGLISSTVYAQEAQILQGCMQKYFARQRAIEMDPHFLELDSPFVRDGCCHNHTRYTPVRMPLDPIDSTSQHTRDSPLHTKCPSPASVRVQKQYPLEISTDESAIHKASLNQLIYSRYPHTFNEIYPYYRPSSASPNATEADNKSNKRESEDDAEDEQQVPKMHPFTPVNNCRFEYSTNSKSNNSALPHKLRIKAKSMLAKEEKDDAEFDLEMTWKEEPGLAKTRSASLTEIRDMDVSFCGGICNYKAAFKPVIPLSICHSV</sequence>
<dbReference type="InterPro" id="IPR046347">
    <property type="entry name" value="bZIP_sf"/>
</dbReference>
<feature type="domain" description="BZIP" evidence="7">
    <location>
        <begin position="40"/>
        <end position="90"/>
    </location>
</feature>
<dbReference type="InterPro" id="IPR004827">
    <property type="entry name" value="bZIP"/>
</dbReference>
<dbReference type="CDD" id="cd14694">
    <property type="entry name" value="bZIP_NFIL3"/>
    <property type="match status" value="1"/>
</dbReference>
<dbReference type="EMBL" id="BFAA01009863">
    <property type="protein sequence ID" value="GCB75184.1"/>
    <property type="molecule type" value="Genomic_DNA"/>
</dbReference>
<dbReference type="GO" id="GO:0007623">
    <property type="term" value="P:circadian rhythm"/>
    <property type="evidence" value="ECO:0007669"/>
    <property type="project" value="InterPro"/>
</dbReference>
<comment type="caution">
    <text evidence="8">The sequence shown here is derived from an EMBL/GenBank/DDBJ whole genome shotgun (WGS) entry which is preliminary data.</text>
</comment>
<dbReference type="InterPro" id="IPR010533">
    <property type="entry name" value="Vert_IL3-reg_TF"/>
</dbReference>
<dbReference type="GO" id="GO:0005634">
    <property type="term" value="C:nucleus"/>
    <property type="evidence" value="ECO:0007669"/>
    <property type="project" value="InterPro"/>
</dbReference>
<dbReference type="OrthoDB" id="6151507at2759"/>
<dbReference type="OMA" id="CGGICNY"/>
<evidence type="ECO:0000256" key="3">
    <source>
        <dbReference type="ARBA" id="ARBA00023125"/>
    </source>
</evidence>
<feature type="compositionally biased region" description="Basic and acidic residues" evidence="6">
    <location>
        <begin position="32"/>
        <end position="56"/>
    </location>
</feature>
<dbReference type="GO" id="GO:0003677">
    <property type="term" value="F:DNA binding"/>
    <property type="evidence" value="ECO:0007669"/>
    <property type="project" value="UniProtKB-KW"/>
</dbReference>
<accession>A0A401PPX3</accession>
<feature type="region of interest" description="Disordered" evidence="6">
    <location>
        <begin position="220"/>
        <end position="257"/>
    </location>
</feature>
<evidence type="ECO:0000313" key="8">
    <source>
        <dbReference type="EMBL" id="GCB75184.1"/>
    </source>
</evidence>
<feature type="region of interest" description="Disordered" evidence="6">
    <location>
        <begin position="1"/>
        <end position="59"/>
    </location>
</feature>
<proteinExistence type="inferred from homology"/>
<dbReference type="SUPFAM" id="SSF57959">
    <property type="entry name" value="Leucine zipper domain"/>
    <property type="match status" value="1"/>
</dbReference>
<dbReference type="FunFam" id="1.20.5.170:FF:000025">
    <property type="entry name" value="nuclear factor interleukin-3-regulated protein-like"/>
    <property type="match status" value="1"/>
</dbReference>
<feature type="compositionally biased region" description="Basic and acidic residues" evidence="6">
    <location>
        <begin position="232"/>
        <end position="241"/>
    </location>
</feature>
<dbReference type="Proteomes" id="UP000288216">
    <property type="component" value="Unassembled WGS sequence"/>
</dbReference>
<dbReference type="Pfam" id="PF07716">
    <property type="entry name" value="bZIP_2"/>
    <property type="match status" value="1"/>
</dbReference>
<keyword evidence="4" id="KW-0804">Transcription</keyword>
<protein>
    <recommendedName>
        <fullName evidence="7">BZIP domain-containing protein</fullName>
    </recommendedName>
</protein>
<dbReference type="InterPro" id="IPR047106">
    <property type="entry name" value="NFIL3-like_bZIP"/>
</dbReference>
<dbReference type="PROSITE" id="PS00036">
    <property type="entry name" value="BZIP_BASIC"/>
    <property type="match status" value="1"/>
</dbReference>
<keyword evidence="2" id="KW-0805">Transcription regulation</keyword>
<evidence type="ECO:0000256" key="2">
    <source>
        <dbReference type="ARBA" id="ARBA00023015"/>
    </source>
</evidence>
<feature type="region of interest" description="Disordered" evidence="6">
    <location>
        <begin position="152"/>
        <end position="175"/>
    </location>
</feature>
<evidence type="ECO:0000313" key="9">
    <source>
        <dbReference type="Proteomes" id="UP000288216"/>
    </source>
</evidence>
<dbReference type="PANTHER" id="PTHR15284">
    <property type="entry name" value="NUCLEAR FACTOR INTERLEUKIN-3-REGULATED PROTEIN"/>
    <property type="match status" value="1"/>
</dbReference>
<dbReference type="PROSITE" id="PS50217">
    <property type="entry name" value="BZIP"/>
    <property type="match status" value="1"/>
</dbReference>
<evidence type="ECO:0000256" key="1">
    <source>
        <dbReference type="ARBA" id="ARBA00006079"/>
    </source>
</evidence>
<reference evidence="8 9" key="1">
    <citation type="journal article" date="2018" name="Nat. Ecol. Evol.">
        <title>Shark genomes provide insights into elasmobranch evolution and the origin of vertebrates.</title>
        <authorList>
            <person name="Hara Y"/>
            <person name="Yamaguchi K"/>
            <person name="Onimaru K"/>
            <person name="Kadota M"/>
            <person name="Koyanagi M"/>
            <person name="Keeley SD"/>
            <person name="Tatsumi K"/>
            <person name="Tanaka K"/>
            <person name="Motone F"/>
            <person name="Kageyama Y"/>
            <person name="Nozu R"/>
            <person name="Adachi N"/>
            <person name="Nishimura O"/>
            <person name="Nakagawa R"/>
            <person name="Tanegashima C"/>
            <person name="Kiyatake I"/>
            <person name="Matsumoto R"/>
            <person name="Murakumo K"/>
            <person name="Nishida K"/>
            <person name="Terakita A"/>
            <person name="Kuratani S"/>
            <person name="Sato K"/>
            <person name="Hyodo S Kuraku.S."/>
        </authorList>
    </citation>
    <scope>NUCLEOTIDE SEQUENCE [LARGE SCALE GENOMIC DNA]</scope>
</reference>
<dbReference type="InterPro" id="IPR047229">
    <property type="entry name" value="NFIL3-like"/>
</dbReference>
<dbReference type="AlphaFoldDB" id="A0A401PPX3"/>
<evidence type="ECO:0000256" key="4">
    <source>
        <dbReference type="ARBA" id="ARBA00023163"/>
    </source>
</evidence>
<gene>
    <name evidence="8" type="ORF">scyTo_0016376</name>
</gene>
<evidence type="ECO:0000256" key="6">
    <source>
        <dbReference type="SAM" id="MobiDB-lite"/>
    </source>
</evidence>
<dbReference type="PANTHER" id="PTHR15284:SF7">
    <property type="entry name" value="NFIL3 LIKE PROTEIN"/>
    <property type="match status" value="1"/>
</dbReference>
<dbReference type="Gene3D" id="1.20.5.170">
    <property type="match status" value="1"/>
</dbReference>
<evidence type="ECO:0000256" key="5">
    <source>
        <dbReference type="ARBA" id="ARBA00023242"/>
    </source>
</evidence>
<dbReference type="Pfam" id="PF06529">
    <property type="entry name" value="Vert_IL3-reg_TF"/>
    <property type="match status" value="1"/>
</dbReference>
<keyword evidence="3" id="KW-0238">DNA-binding</keyword>
<keyword evidence="5" id="KW-0539">Nucleus</keyword>
<dbReference type="STRING" id="75743.A0A401PPX3"/>
<keyword evidence="9" id="KW-1185">Reference proteome</keyword>
<dbReference type="SMART" id="SM00338">
    <property type="entry name" value="BRLZ"/>
    <property type="match status" value="1"/>
</dbReference>
<evidence type="ECO:0000259" key="7">
    <source>
        <dbReference type="PROSITE" id="PS50217"/>
    </source>
</evidence>